<dbReference type="RefSeq" id="WP_240833241.1">
    <property type="nucleotide sequence ID" value="NZ_JAKWBL010000004.1"/>
</dbReference>
<feature type="signal peptide" evidence="1">
    <location>
        <begin position="1"/>
        <end position="18"/>
    </location>
</feature>
<keyword evidence="3" id="KW-1185">Reference proteome</keyword>
<evidence type="ECO:0000313" key="2">
    <source>
        <dbReference type="EMBL" id="MCH5600826.1"/>
    </source>
</evidence>
<evidence type="ECO:0000256" key="1">
    <source>
        <dbReference type="SAM" id="SignalP"/>
    </source>
</evidence>
<dbReference type="InterPro" id="IPR008969">
    <property type="entry name" value="CarboxyPept-like_regulatory"/>
</dbReference>
<dbReference type="EMBL" id="JAKWBL010000004">
    <property type="protein sequence ID" value="MCH5600826.1"/>
    <property type="molecule type" value="Genomic_DNA"/>
</dbReference>
<proteinExistence type="predicted"/>
<reference evidence="2 3" key="1">
    <citation type="submission" date="2022-02" db="EMBL/GenBank/DDBJ databases">
        <authorList>
            <person name="Min J."/>
        </authorList>
    </citation>
    <scope>NUCLEOTIDE SEQUENCE [LARGE SCALE GENOMIC DNA]</scope>
    <source>
        <strain evidence="2 3">GR10-1</strain>
    </source>
</reference>
<name>A0ABS9SR27_9BACT</name>
<comment type="caution">
    <text evidence="2">The sequence shown here is derived from an EMBL/GenBank/DDBJ whole genome shotgun (WGS) entry which is preliminary data.</text>
</comment>
<dbReference type="Gene3D" id="2.60.40.1120">
    <property type="entry name" value="Carboxypeptidase-like, regulatory domain"/>
    <property type="match status" value="1"/>
</dbReference>
<organism evidence="2 3">
    <name type="scientific">Niabella ginsengisoli</name>
    <dbReference type="NCBI Taxonomy" id="522298"/>
    <lineage>
        <taxon>Bacteria</taxon>
        <taxon>Pseudomonadati</taxon>
        <taxon>Bacteroidota</taxon>
        <taxon>Chitinophagia</taxon>
        <taxon>Chitinophagales</taxon>
        <taxon>Chitinophagaceae</taxon>
        <taxon>Niabella</taxon>
    </lineage>
</organism>
<sequence length="138" mass="15239">MKFILMLCCMLACSWASAQLHQVIVTVSDDYNIPVSGAIVTLQNSKTAVSDSNGRYIFKNVNAGDYKIIVSLAGYKTVTRTASVKDHDVSLIVRLHPESHTLQEVKVQSNSIAKRKKKNPLTLKLLSVDLYSNTWAVA</sequence>
<dbReference type="Pfam" id="PF13620">
    <property type="entry name" value="CarboxypepD_reg"/>
    <property type="match status" value="1"/>
</dbReference>
<dbReference type="Proteomes" id="UP001202248">
    <property type="component" value="Unassembled WGS sequence"/>
</dbReference>
<dbReference type="SUPFAM" id="SSF49464">
    <property type="entry name" value="Carboxypeptidase regulatory domain-like"/>
    <property type="match status" value="1"/>
</dbReference>
<protein>
    <submittedName>
        <fullName evidence="2">Carboxypeptidase-like regulatory domain-containing protein</fullName>
    </submittedName>
</protein>
<accession>A0ABS9SR27</accession>
<evidence type="ECO:0000313" key="3">
    <source>
        <dbReference type="Proteomes" id="UP001202248"/>
    </source>
</evidence>
<feature type="chain" id="PRO_5046466651" evidence="1">
    <location>
        <begin position="19"/>
        <end position="138"/>
    </location>
</feature>
<keyword evidence="1" id="KW-0732">Signal</keyword>
<gene>
    <name evidence="2" type="ORF">MKP09_24380</name>
</gene>